<evidence type="ECO:0000256" key="1">
    <source>
        <dbReference type="ARBA" id="ARBA00022801"/>
    </source>
</evidence>
<name>A0A9P3FXM0_9APHY</name>
<protein>
    <submittedName>
        <fullName evidence="3">Metallo-dependent hydrolase</fullName>
    </submittedName>
</protein>
<gene>
    <name evidence="3" type="ORF">PsYK624_003060</name>
</gene>
<dbReference type="Proteomes" id="UP000703269">
    <property type="component" value="Unassembled WGS sequence"/>
</dbReference>
<dbReference type="SUPFAM" id="SSF51338">
    <property type="entry name" value="Composite domain of metallo-dependent hydrolases"/>
    <property type="match status" value="2"/>
</dbReference>
<keyword evidence="1 3" id="KW-0378">Hydrolase</keyword>
<dbReference type="SUPFAM" id="SSF51556">
    <property type="entry name" value="Metallo-dependent hydrolases"/>
    <property type="match status" value="1"/>
</dbReference>
<organism evidence="3 4">
    <name type="scientific">Phanerochaete sordida</name>
    <dbReference type="NCBI Taxonomy" id="48140"/>
    <lineage>
        <taxon>Eukaryota</taxon>
        <taxon>Fungi</taxon>
        <taxon>Dikarya</taxon>
        <taxon>Basidiomycota</taxon>
        <taxon>Agaricomycotina</taxon>
        <taxon>Agaricomycetes</taxon>
        <taxon>Polyporales</taxon>
        <taxon>Phanerochaetaceae</taxon>
        <taxon>Phanerochaete</taxon>
    </lineage>
</organism>
<keyword evidence="4" id="KW-1185">Reference proteome</keyword>
<sequence>MTVYLLKGGIVATWTKENQARAFKADVLVEGTTITQVAADIAAPPGAEVIDCTNKWITPGFVDTHRHTWMTIMRANQCDWLLSEYFVKQSWSTQTAVTAAQVRIGEFAGCLEALHSGVTTLLDHFHAANTPEIAEACLAAAKESGARVVWCPARQSPATQVLPHLAFAQEADSARWQLAKLREWGAHGNKLTPDGRVTLGLAYDIGDVGDEKAHQEFIAVARAIPVAAITAHVVKGPRILTYRDRGLLGPDVVLSHCTELDDHQAPDDEMWAALKQSGTAISSTPEDEMGMAHGNPIAFEAVERGVKCSLGVDATSINSGDMFTQMRMALQFYRARQHHKVHVEKLTPPAHNKFVSADAFRLATLGGAEALGLAGLIGTVEVGKLADLLVFDAMSANLAGAADPFRGVVFHASNADIEAVLVDGEFVKRDGRLTKVEWAPVAAELKLRADELRAQFPEDKLEKLWSDYGKLNGDTVDKWVE</sequence>
<evidence type="ECO:0000313" key="4">
    <source>
        <dbReference type="Proteomes" id="UP000703269"/>
    </source>
</evidence>
<dbReference type="PANTHER" id="PTHR43794">
    <property type="entry name" value="AMINOHYDROLASE SSNA-RELATED"/>
    <property type="match status" value="1"/>
</dbReference>
<feature type="domain" description="Amidohydrolase-related" evidence="2">
    <location>
        <begin position="56"/>
        <end position="427"/>
    </location>
</feature>
<dbReference type="AlphaFoldDB" id="A0A9P3FXM0"/>
<accession>A0A9P3FXM0</accession>
<evidence type="ECO:0000259" key="2">
    <source>
        <dbReference type="Pfam" id="PF01979"/>
    </source>
</evidence>
<proteinExistence type="predicted"/>
<dbReference type="InterPro" id="IPR032466">
    <property type="entry name" value="Metal_Hydrolase"/>
</dbReference>
<dbReference type="EMBL" id="BPQB01000001">
    <property type="protein sequence ID" value="GJE84230.1"/>
    <property type="molecule type" value="Genomic_DNA"/>
</dbReference>
<dbReference type="Gene3D" id="3.20.20.140">
    <property type="entry name" value="Metal-dependent hydrolases"/>
    <property type="match status" value="1"/>
</dbReference>
<dbReference type="Gene3D" id="2.30.40.10">
    <property type="entry name" value="Urease, subunit C, domain 1"/>
    <property type="match status" value="1"/>
</dbReference>
<evidence type="ECO:0000313" key="3">
    <source>
        <dbReference type="EMBL" id="GJE84230.1"/>
    </source>
</evidence>
<dbReference type="InterPro" id="IPR006680">
    <property type="entry name" value="Amidohydro-rel"/>
</dbReference>
<dbReference type="InterPro" id="IPR011059">
    <property type="entry name" value="Metal-dep_hydrolase_composite"/>
</dbReference>
<comment type="caution">
    <text evidence="3">The sequence shown here is derived from an EMBL/GenBank/DDBJ whole genome shotgun (WGS) entry which is preliminary data.</text>
</comment>
<dbReference type="InterPro" id="IPR050287">
    <property type="entry name" value="MTA/SAH_deaminase"/>
</dbReference>
<dbReference type="PANTHER" id="PTHR43794:SF11">
    <property type="entry name" value="AMIDOHYDROLASE-RELATED DOMAIN-CONTAINING PROTEIN"/>
    <property type="match status" value="1"/>
</dbReference>
<dbReference type="OrthoDB" id="194468at2759"/>
<dbReference type="Pfam" id="PF01979">
    <property type="entry name" value="Amidohydro_1"/>
    <property type="match status" value="1"/>
</dbReference>
<dbReference type="GO" id="GO:0016810">
    <property type="term" value="F:hydrolase activity, acting on carbon-nitrogen (but not peptide) bonds"/>
    <property type="evidence" value="ECO:0007669"/>
    <property type="project" value="InterPro"/>
</dbReference>
<reference evidence="3 4" key="1">
    <citation type="submission" date="2021-08" db="EMBL/GenBank/DDBJ databases">
        <title>Draft Genome Sequence of Phanerochaete sordida strain YK-624.</title>
        <authorList>
            <person name="Mori T."/>
            <person name="Dohra H."/>
            <person name="Suzuki T."/>
            <person name="Kawagishi H."/>
            <person name="Hirai H."/>
        </authorList>
    </citation>
    <scope>NUCLEOTIDE SEQUENCE [LARGE SCALE GENOMIC DNA]</scope>
    <source>
        <strain evidence="3 4">YK-624</strain>
    </source>
</reference>